<comment type="similarity">
    <text evidence="6">Belongs to the methyl-accepting chemotaxis (MCP) protein family.</text>
</comment>
<dbReference type="PROSITE" id="PS50111">
    <property type="entry name" value="CHEMOTAXIS_TRANSDUC_2"/>
    <property type="match status" value="1"/>
</dbReference>
<comment type="subcellular location">
    <subcellularLocation>
        <location evidence="1">Membrane</location>
        <topology evidence="1">Multi-pass membrane protein</topology>
    </subcellularLocation>
</comment>
<feature type="domain" description="Methyl-accepting transducer" evidence="10">
    <location>
        <begin position="258"/>
        <end position="494"/>
    </location>
</feature>
<keyword evidence="3 9" id="KW-1133">Transmembrane helix</keyword>
<feature type="domain" description="HAMP" evidence="11">
    <location>
        <begin position="199"/>
        <end position="253"/>
    </location>
</feature>
<dbReference type="SMART" id="SM00304">
    <property type="entry name" value="HAMP"/>
    <property type="match status" value="1"/>
</dbReference>
<dbReference type="InterPro" id="IPR004089">
    <property type="entry name" value="MCPsignal_dom"/>
</dbReference>
<dbReference type="InterPro" id="IPR003660">
    <property type="entry name" value="HAMP_dom"/>
</dbReference>
<dbReference type="PANTHER" id="PTHR32089">
    <property type="entry name" value="METHYL-ACCEPTING CHEMOTAXIS PROTEIN MCPB"/>
    <property type="match status" value="1"/>
</dbReference>
<evidence type="ECO:0000256" key="5">
    <source>
        <dbReference type="ARBA" id="ARBA00023224"/>
    </source>
</evidence>
<evidence type="ECO:0000256" key="3">
    <source>
        <dbReference type="ARBA" id="ARBA00022989"/>
    </source>
</evidence>
<gene>
    <name evidence="12" type="ORF">ACFFLH_11245</name>
</gene>
<protein>
    <submittedName>
        <fullName evidence="12">Methyl-accepting chemotaxis protein</fullName>
    </submittedName>
</protein>
<keyword evidence="5 7" id="KW-0807">Transducer</keyword>
<evidence type="ECO:0000256" key="8">
    <source>
        <dbReference type="SAM" id="Coils"/>
    </source>
</evidence>
<keyword evidence="8" id="KW-0175">Coiled coil</keyword>
<dbReference type="Pfam" id="PF00672">
    <property type="entry name" value="HAMP"/>
    <property type="match status" value="1"/>
</dbReference>
<evidence type="ECO:0000313" key="12">
    <source>
        <dbReference type="EMBL" id="MFB9886992.1"/>
    </source>
</evidence>
<comment type="caution">
    <text evidence="12">The sequence shown here is derived from an EMBL/GenBank/DDBJ whole genome shotgun (WGS) entry which is preliminary data.</text>
</comment>
<evidence type="ECO:0000256" key="4">
    <source>
        <dbReference type="ARBA" id="ARBA00023136"/>
    </source>
</evidence>
<organism evidence="12 13">
    <name type="scientific">Balneatrix alpica</name>
    <dbReference type="NCBI Taxonomy" id="75684"/>
    <lineage>
        <taxon>Bacteria</taxon>
        <taxon>Pseudomonadati</taxon>
        <taxon>Pseudomonadota</taxon>
        <taxon>Gammaproteobacteria</taxon>
        <taxon>Oceanospirillales</taxon>
        <taxon>Balneatrichaceae</taxon>
        <taxon>Balneatrix</taxon>
    </lineage>
</organism>
<evidence type="ECO:0000256" key="1">
    <source>
        <dbReference type="ARBA" id="ARBA00004141"/>
    </source>
</evidence>
<feature type="transmembrane region" description="Helical" evidence="9">
    <location>
        <begin position="7"/>
        <end position="28"/>
    </location>
</feature>
<dbReference type="RefSeq" id="WP_051527522.1">
    <property type="nucleotide sequence ID" value="NZ_JAUESS010000001.1"/>
</dbReference>
<evidence type="ECO:0000256" key="9">
    <source>
        <dbReference type="SAM" id="Phobius"/>
    </source>
</evidence>
<evidence type="ECO:0000313" key="13">
    <source>
        <dbReference type="Proteomes" id="UP001589628"/>
    </source>
</evidence>
<dbReference type="SMART" id="SM00283">
    <property type="entry name" value="MA"/>
    <property type="match status" value="1"/>
</dbReference>
<accession>A0ABV5ZCH2</accession>
<dbReference type="Pfam" id="PF00015">
    <property type="entry name" value="MCPsignal"/>
    <property type="match status" value="1"/>
</dbReference>
<keyword evidence="2 9" id="KW-0812">Transmembrane</keyword>
<evidence type="ECO:0000259" key="11">
    <source>
        <dbReference type="PROSITE" id="PS50885"/>
    </source>
</evidence>
<evidence type="ECO:0000256" key="7">
    <source>
        <dbReference type="PROSITE-ProRule" id="PRU00284"/>
    </source>
</evidence>
<feature type="coiled-coil region" evidence="8">
    <location>
        <begin position="245"/>
        <end position="272"/>
    </location>
</feature>
<dbReference type="CDD" id="cd06225">
    <property type="entry name" value="HAMP"/>
    <property type="match status" value="1"/>
</dbReference>
<name>A0ABV5ZCH2_9GAMM</name>
<evidence type="ECO:0000259" key="10">
    <source>
        <dbReference type="PROSITE" id="PS50111"/>
    </source>
</evidence>
<dbReference type="SUPFAM" id="SSF58104">
    <property type="entry name" value="Methyl-accepting chemotaxis protein (MCP) signaling domain"/>
    <property type="match status" value="1"/>
</dbReference>
<keyword evidence="13" id="KW-1185">Reference proteome</keyword>
<dbReference type="EMBL" id="JBHLZN010000003">
    <property type="protein sequence ID" value="MFB9886992.1"/>
    <property type="molecule type" value="Genomic_DNA"/>
</dbReference>
<dbReference type="Proteomes" id="UP001589628">
    <property type="component" value="Unassembled WGS sequence"/>
</dbReference>
<reference evidence="12 13" key="1">
    <citation type="submission" date="2024-09" db="EMBL/GenBank/DDBJ databases">
        <authorList>
            <person name="Sun Q."/>
            <person name="Mori K."/>
        </authorList>
    </citation>
    <scope>NUCLEOTIDE SEQUENCE [LARGE SCALE GENOMIC DNA]</scope>
    <source>
        <strain evidence="12 13">ATCC 51285</strain>
    </source>
</reference>
<dbReference type="CDD" id="cd11386">
    <property type="entry name" value="MCP_signal"/>
    <property type="match status" value="1"/>
</dbReference>
<dbReference type="Gene3D" id="1.10.287.950">
    <property type="entry name" value="Methyl-accepting chemotaxis protein"/>
    <property type="match status" value="1"/>
</dbReference>
<feature type="coiled-coil region" evidence="8">
    <location>
        <begin position="490"/>
        <end position="524"/>
    </location>
</feature>
<dbReference type="PROSITE" id="PS50885">
    <property type="entry name" value="HAMP"/>
    <property type="match status" value="1"/>
</dbReference>
<keyword evidence="4 9" id="KW-0472">Membrane</keyword>
<proteinExistence type="inferred from homology"/>
<evidence type="ECO:0000256" key="2">
    <source>
        <dbReference type="ARBA" id="ARBA00022692"/>
    </source>
</evidence>
<evidence type="ECO:0000256" key="6">
    <source>
        <dbReference type="ARBA" id="ARBA00029447"/>
    </source>
</evidence>
<dbReference type="PANTHER" id="PTHR32089:SF119">
    <property type="entry name" value="METHYL-ACCEPTING CHEMOTAXIS PROTEIN CTPL"/>
    <property type="match status" value="1"/>
</dbReference>
<sequence length="530" mass="58006">MKLARKVGLSYFFIALTLVTATLMGLWVERQLSQALDYLTGPAKTSADGIMNTSLAIQRETISLYRLLLEPDDPDALAKLEEAGQLAQQGMDAVVQAGLIQGDEISKLQELLSTYAEARQGWLDQRFMGAVADGLFNTLSDNSVVLLTYLQQLQGSSQDRVNTYMAKLPAIKALGQQTLWLTALLGILIIAISYWLVQKWIVAPVIATAASLQKLSQGNADLSVRLEVRSNDETGQLAKGFNSFIERIRNLIQHMQETMQDAVSANHELSRQAQATSTQVEQQYEEIAQASLAVKEMSDSIQSVASHTADASQASNAAKSAADKVETSTQQTLATLNTLDREMQQAVAESQKLAQESDAIRSVLDVIRGIAEQTNLLALNAAIEAARAGESGRGFAVVADEVRTLAQRTADSTQEIEQIIERLLSGVRNTRHAMESSREFAQTSVRDVHLNTQSIETILSAIANMRDMNYQIASASEQQSQVAHGVSDQLAQIQQLSARTRQQMQQARDAEASASERLKLLQQELSQFIV</sequence>